<organism evidence="1 2">
    <name type="scientific">Herbaspirillum chlorophenolicum</name>
    <dbReference type="NCBI Taxonomy" id="211589"/>
    <lineage>
        <taxon>Bacteria</taxon>
        <taxon>Pseudomonadati</taxon>
        <taxon>Pseudomonadota</taxon>
        <taxon>Betaproteobacteria</taxon>
        <taxon>Burkholderiales</taxon>
        <taxon>Oxalobacteraceae</taxon>
        <taxon>Herbaspirillum</taxon>
    </lineage>
</organism>
<comment type="caution">
    <text evidence="1">The sequence shown here is derived from an EMBL/GenBank/DDBJ whole genome shotgun (WGS) entry which is preliminary data.</text>
</comment>
<reference evidence="1 2" key="1">
    <citation type="submission" date="2024-10" db="EMBL/GenBank/DDBJ databases">
        <title>The Natural Products Discovery Center: Release of the First 8490 Sequenced Strains for Exploring Actinobacteria Biosynthetic Diversity.</title>
        <authorList>
            <person name="Kalkreuter E."/>
            <person name="Kautsar S.A."/>
            <person name="Yang D."/>
            <person name="Bader C.D."/>
            <person name="Teijaro C.N."/>
            <person name="Fluegel L."/>
            <person name="Davis C.M."/>
            <person name="Simpson J.R."/>
            <person name="Lauterbach L."/>
            <person name="Steele A.D."/>
            <person name="Gui C."/>
            <person name="Meng S."/>
            <person name="Li G."/>
            <person name="Viehrig K."/>
            <person name="Ye F."/>
            <person name="Su P."/>
            <person name="Kiefer A.F."/>
            <person name="Nichols A."/>
            <person name="Cepeda A.J."/>
            <person name="Yan W."/>
            <person name="Fan B."/>
            <person name="Jiang Y."/>
            <person name="Adhikari A."/>
            <person name="Zheng C.-J."/>
            <person name="Schuster L."/>
            <person name="Cowan T.M."/>
            <person name="Smanski M.J."/>
            <person name="Chevrette M.G."/>
            <person name="De Carvalho L.P.S."/>
            <person name="Shen B."/>
        </authorList>
    </citation>
    <scope>NUCLEOTIDE SEQUENCE [LARGE SCALE GENOMIC DNA]</scope>
    <source>
        <strain evidence="1 2">NPDC087045</strain>
    </source>
</reference>
<dbReference type="RefSeq" id="WP_402698864.1">
    <property type="nucleotide sequence ID" value="NZ_JBIUZV010000003.1"/>
</dbReference>
<proteinExistence type="predicted"/>
<evidence type="ECO:0000313" key="2">
    <source>
        <dbReference type="Proteomes" id="UP001617427"/>
    </source>
</evidence>
<protein>
    <submittedName>
        <fullName evidence="1">Uncharacterized protein</fullName>
    </submittedName>
</protein>
<sequence length="113" mass="12867">MARFYSASTLGFYDSNVHEKMPEDVKPIEEATYRNLMEGAANGKVIVPNKSGEPVAQDPAPMPKEQQEEMTIKQRQQAYALEADPLFFKYQRGEVTREDWLAAVDAVRARFPK</sequence>
<dbReference type="Proteomes" id="UP001617427">
    <property type="component" value="Unassembled WGS sequence"/>
</dbReference>
<dbReference type="EMBL" id="JBIUZV010000003">
    <property type="protein sequence ID" value="MFJ3045322.1"/>
    <property type="molecule type" value="Genomic_DNA"/>
</dbReference>
<keyword evidence="2" id="KW-1185">Reference proteome</keyword>
<evidence type="ECO:0000313" key="1">
    <source>
        <dbReference type="EMBL" id="MFJ3045322.1"/>
    </source>
</evidence>
<name>A0ABW8EXP5_9BURK</name>
<accession>A0ABW8EXP5</accession>
<gene>
    <name evidence="1" type="ORF">ACIPEN_05795</name>
</gene>